<gene>
    <name evidence="1" type="ORF">O6H91_11G057500</name>
</gene>
<protein>
    <submittedName>
        <fullName evidence="1">Uncharacterized protein</fullName>
    </submittedName>
</protein>
<proteinExistence type="predicted"/>
<keyword evidence="2" id="KW-1185">Reference proteome</keyword>
<evidence type="ECO:0000313" key="1">
    <source>
        <dbReference type="EMBL" id="KAJ7538633.1"/>
    </source>
</evidence>
<organism evidence="1 2">
    <name type="scientific">Diphasiastrum complanatum</name>
    <name type="common">Issler's clubmoss</name>
    <name type="synonym">Lycopodium complanatum</name>
    <dbReference type="NCBI Taxonomy" id="34168"/>
    <lineage>
        <taxon>Eukaryota</taxon>
        <taxon>Viridiplantae</taxon>
        <taxon>Streptophyta</taxon>
        <taxon>Embryophyta</taxon>
        <taxon>Tracheophyta</taxon>
        <taxon>Lycopodiopsida</taxon>
        <taxon>Lycopodiales</taxon>
        <taxon>Lycopodiaceae</taxon>
        <taxon>Lycopodioideae</taxon>
        <taxon>Diphasiastrum</taxon>
    </lineage>
</organism>
<name>A0ACC2C9B6_DIPCM</name>
<accession>A0ACC2C9B6</accession>
<dbReference type="Proteomes" id="UP001162992">
    <property type="component" value="Chromosome 11"/>
</dbReference>
<reference evidence="2" key="1">
    <citation type="journal article" date="2024" name="Proc. Natl. Acad. Sci. U.S.A.">
        <title>Extraordinary preservation of gene collinearity over three hundred million years revealed in homosporous lycophytes.</title>
        <authorList>
            <person name="Li C."/>
            <person name="Wickell D."/>
            <person name="Kuo L.Y."/>
            <person name="Chen X."/>
            <person name="Nie B."/>
            <person name="Liao X."/>
            <person name="Peng D."/>
            <person name="Ji J."/>
            <person name="Jenkins J."/>
            <person name="Williams M."/>
            <person name="Shu S."/>
            <person name="Plott C."/>
            <person name="Barry K."/>
            <person name="Rajasekar S."/>
            <person name="Grimwood J."/>
            <person name="Han X."/>
            <person name="Sun S."/>
            <person name="Hou Z."/>
            <person name="He W."/>
            <person name="Dai G."/>
            <person name="Sun C."/>
            <person name="Schmutz J."/>
            <person name="Leebens-Mack J.H."/>
            <person name="Li F.W."/>
            <person name="Wang L."/>
        </authorList>
    </citation>
    <scope>NUCLEOTIDE SEQUENCE [LARGE SCALE GENOMIC DNA]</scope>
    <source>
        <strain evidence="2">cv. PW_Plant_1</strain>
    </source>
</reference>
<sequence length="350" mass="38271">MNRAIGQRGFNAENPESALELIEKPIPSAAPGYVVVHIKLRPINPTDLVTIRTGRIARYVEGTPTPGSEGYGIVHAVGEGVTKVNLGQRVVPFMWEGLRVGEGSWQEYVSVREDMLTAVPNSIPDEVAAQFVINPWTAYGMLIELGIPKGEYLLQTAAGSVIGRQIIQLAKHWGIRTINVIRRAEQTEELKELGADEVICSQTEGRGIGTLMGVAFSLQDVISRVKAITSGRLAHGALDCVGGELTKSVTGSVRRGGLVLIYGVLSGPDAKVRINDLFRQVHVKGWILSTSWEDKEKRKLYIEETWKLLEAKVIQPFSGENFDLADFKHAIEKSEEIGRGGKVFLSSAFA</sequence>
<comment type="caution">
    <text evidence="1">The sequence shown here is derived from an EMBL/GenBank/DDBJ whole genome shotgun (WGS) entry which is preliminary data.</text>
</comment>
<evidence type="ECO:0000313" key="2">
    <source>
        <dbReference type="Proteomes" id="UP001162992"/>
    </source>
</evidence>
<dbReference type="EMBL" id="CM055102">
    <property type="protein sequence ID" value="KAJ7538633.1"/>
    <property type="molecule type" value="Genomic_DNA"/>
</dbReference>